<gene>
    <name evidence="4" type="ORF">ABOD76_07280</name>
</gene>
<keyword evidence="4" id="KW-0418">Kinase</keyword>
<dbReference type="InterPro" id="IPR051681">
    <property type="entry name" value="Ser/Thr_Kinases-Pseudokinases"/>
</dbReference>
<feature type="region of interest" description="Disordered" evidence="2">
    <location>
        <begin position="263"/>
        <end position="324"/>
    </location>
</feature>
<name>A0AAU7UCI0_9DEIO</name>
<feature type="domain" description="Protein kinase" evidence="3">
    <location>
        <begin position="13"/>
        <end position="264"/>
    </location>
</feature>
<protein>
    <submittedName>
        <fullName evidence="4">Serine/threonine-protein kinase</fullName>
        <ecNumber evidence="4">2.7.11.1</ecNumber>
    </submittedName>
</protein>
<feature type="compositionally biased region" description="Low complexity" evidence="2">
    <location>
        <begin position="290"/>
        <end position="314"/>
    </location>
</feature>
<feature type="compositionally biased region" description="Low complexity" evidence="2">
    <location>
        <begin position="272"/>
        <end position="283"/>
    </location>
</feature>
<dbReference type="InterPro" id="IPR000719">
    <property type="entry name" value="Prot_kinase_dom"/>
</dbReference>
<evidence type="ECO:0000256" key="1">
    <source>
        <dbReference type="PROSITE-ProRule" id="PRU10141"/>
    </source>
</evidence>
<organism evidence="4">
    <name type="scientific">Deinococcus sonorensis KR-87</name>
    <dbReference type="NCBI Taxonomy" id="694439"/>
    <lineage>
        <taxon>Bacteria</taxon>
        <taxon>Thermotogati</taxon>
        <taxon>Deinococcota</taxon>
        <taxon>Deinococci</taxon>
        <taxon>Deinococcales</taxon>
        <taxon>Deinococcaceae</taxon>
        <taxon>Deinococcus</taxon>
    </lineage>
</organism>
<dbReference type="Gene3D" id="3.30.200.20">
    <property type="entry name" value="Phosphorylase Kinase, domain 1"/>
    <property type="match status" value="1"/>
</dbReference>
<dbReference type="InterPro" id="IPR017441">
    <property type="entry name" value="Protein_kinase_ATP_BS"/>
</dbReference>
<dbReference type="SUPFAM" id="SSF56112">
    <property type="entry name" value="Protein kinase-like (PK-like)"/>
    <property type="match status" value="1"/>
</dbReference>
<keyword evidence="1" id="KW-0067">ATP-binding</keyword>
<dbReference type="EC" id="2.7.11.1" evidence="4"/>
<dbReference type="AlphaFoldDB" id="A0AAU7UCI0"/>
<dbReference type="KEGG" id="dsc:ABOD76_07280"/>
<sequence length="324" mass="34912">MTQSPTPHMMNGYQLLSLIGRGNTATVFLAQKPGGAQPVALKVPFTETLAHQESAERFANEVRLSLQFRHPRLVGGLAGTPFGSSAYLAMPHYPGGPLDELMDRQRLTVPQAIQVLSDVAAGMEELHRHEAVHQDIKPQNVYLDAQGRASLGDFGSTYFVSLGGKVAGSPFYMAPECYRGELVGPPSDIYSFSVMAYELLTGERPHVGDSYDSLMISHLTHFPPPLHVEAVPRTLQRLLEQGQAKRHEARPTAAQLARAFRSALGEPEPEAETAPAPACSAPPSRLGRHAPAAPVAAVPVPAAAPAARAAEPRASWNPFKRRKS</sequence>
<dbReference type="Gene3D" id="1.10.510.10">
    <property type="entry name" value="Transferase(Phosphotransferase) domain 1"/>
    <property type="match status" value="1"/>
</dbReference>
<dbReference type="InterPro" id="IPR011009">
    <property type="entry name" value="Kinase-like_dom_sf"/>
</dbReference>
<dbReference type="Pfam" id="PF00069">
    <property type="entry name" value="Pkinase"/>
    <property type="match status" value="1"/>
</dbReference>
<evidence type="ECO:0000313" key="4">
    <source>
        <dbReference type="EMBL" id="XBV86095.1"/>
    </source>
</evidence>
<dbReference type="PROSITE" id="PS50011">
    <property type="entry name" value="PROTEIN_KINASE_DOM"/>
    <property type="match status" value="1"/>
</dbReference>
<evidence type="ECO:0000256" key="2">
    <source>
        <dbReference type="SAM" id="MobiDB-lite"/>
    </source>
</evidence>
<dbReference type="GO" id="GO:0005524">
    <property type="term" value="F:ATP binding"/>
    <property type="evidence" value="ECO:0007669"/>
    <property type="project" value="UniProtKB-UniRule"/>
</dbReference>
<keyword evidence="4" id="KW-0808">Transferase</keyword>
<dbReference type="SMART" id="SM00220">
    <property type="entry name" value="S_TKc"/>
    <property type="match status" value="1"/>
</dbReference>
<reference evidence="4" key="1">
    <citation type="submission" date="2024-06" db="EMBL/GenBank/DDBJ databases">
        <title>Draft Genome Sequence of Deinococcus sonorensis Type Strain KR-87, a Biofilm Producing Representative of the Genus Deinococcus.</title>
        <authorList>
            <person name="Boren L.S."/>
            <person name="Grosso R.A."/>
            <person name="Hugenberg-Cox A.N."/>
            <person name="Hill J.T.E."/>
            <person name="Albert C.M."/>
            <person name="Tuohy J.M."/>
        </authorList>
    </citation>
    <scope>NUCLEOTIDE SEQUENCE</scope>
    <source>
        <strain evidence="4">KR-87</strain>
    </source>
</reference>
<accession>A0AAU7UCI0</accession>
<feature type="binding site" evidence="1">
    <location>
        <position position="42"/>
    </location>
    <ligand>
        <name>ATP</name>
        <dbReference type="ChEBI" id="CHEBI:30616"/>
    </ligand>
</feature>
<dbReference type="PROSITE" id="PS00107">
    <property type="entry name" value="PROTEIN_KINASE_ATP"/>
    <property type="match status" value="1"/>
</dbReference>
<evidence type="ECO:0000259" key="3">
    <source>
        <dbReference type="PROSITE" id="PS50011"/>
    </source>
</evidence>
<dbReference type="GO" id="GO:0004674">
    <property type="term" value="F:protein serine/threonine kinase activity"/>
    <property type="evidence" value="ECO:0007669"/>
    <property type="project" value="UniProtKB-EC"/>
</dbReference>
<keyword evidence="1" id="KW-0547">Nucleotide-binding</keyword>
<dbReference type="RefSeq" id="WP_350244145.1">
    <property type="nucleotide sequence ID" value="NZ_CP158299.1"/>
</dbReference>
<proteinExistence type="predicted"/>
<dbReference type="EMBL" id="CP158299">
    <property type="protein sequence ID" value="XBV86095.1"/>
    <property type="molecule type" value="Genomic_DNA"/>
</dbReference>
<dbReference type="PANTHER" id="PTHR44329">
    <property type="entry name" value="SERINE/THREONINE-PROTEIN KINASE TNNI3K-RELATED"/>
    <property type="match status" value="1"/>
</dbReference>
<dbReference type="CDD" id="cd14014">
    <property type="entry name" value="STKc_PknB_like"/>
    <property type="match status" value="1"/>
</dbReference>